<comment type="caution">
    <text evidence="2">The sequence shown here is derived from an EMBL/GenBank/DDBJ whole genome shotgun (WGS) entry which is preliminary data.</text>
</comment>
<dbReference type="Proteomes" id="UP000029858">
    <property type="component" value="Unassembled WGS sequence"/>
</dbReference>
<sequence length="87" mass="9738">MERRNEKLVAAFAQVLRRRRKQAGLSQEELAYRAGVSTSYMSLLETRNRQPSLIVIDAISRELGTSMSDLLGEVEQTASQHTQGSQS</sequence>
<dbReference type="RefSeq" id="WP_036709450.1">
    <property type="nucleotide sequence ID" value="NZ_CP051542.1"/>
</dbReference>
<dbReference type="PANTHER" id="PTHR46797:SF1">
    <property type="entry name" value="METHYLPHOSPHONATE SYNTHASE"/>
    <property type="match status" value="1"/>
</dbReference>
<dbReference type="InterPro" id="IPR010982">
    <property type="entry name" value="Lambda_DNA-bd_dom_sf"/>
</dbReference>
<name>A0A099GHS6_9RHOB</name>
<dbReference type="SMART" id="SM00530">
    <property type="entry name" value="HTH_XRE"/>
    <property type="match status" value="1"/>
</dbReference>
<dbReference type="PROSITE" id="PS50943">
    <property type="entry name" value="HTH_CROC1"/>
    <property type="match status" value="1"/>
</dbReference>
<evidence type="ECO:0000313" key="3">
    <source>
        <dbReference type="Proteomes" id="UP000029858"/>
    </source>
</evidence>
<dbReference type="InterPro" id="IPR001387">
    <property type="entry name" value="Cro/C1-type_HTH"/>
</dbReference>
<dbReference type="EMBL" id="JRKQ01000040">
    <property type="protein sequence ID" value="KGJ22251.1"/>
    <property type="molecule type" value="Genomic_DNA"/>
</dbReference>
<dbReference type="CDD" id="cd00093">
    <property type="entry name" value="HTH_XRE"/>
    <property type="match status" value="1"/>
</dbReference>
<dbReference type="GO" id="GO:0003700">
    <property type="term" value="F:DNA-binding transcription factor activity"/>
    <property type="evidence" value="ECO:0007669"/>
    <property type="project" value="TreeGrafter"/>
</dbReference>
<proteinExistence type="predicted"/>
<reference evidence="2 3" key="2">
    <citation type="submission" date="2014-10" db="EMBL/GenBank/DDBJ databases">
        <title>Paracoccus sanguinis sp. nov., isolated from clinical specimens of New York State patients.</title>
        <authorList>
            <person name="Mingle L.A."/>
            <person name="Cole J.A."/>
            <person name="Lapierre P."/>
            <person name="Musser K.A."/>
        </authorList>
    </citation>
    <scope>NUCLEOTIDE SEQUENCE [LARGE SCALE GENOMIC DNA]</scope>
    <source>
        <strain evidence="2 3">5503</strain>
    </source>
</reference>
<dbReference type="Gene3D" id="1.10.260.40">
    <property type="entry name" value="lambda repressor-like DNA-binding domains"/>
    <property type="match status" value="1"/>
</dbReference>
<reference evidence="2 3" key="1">
    <citation type="submission" date="2014-09" db="EMBL/GenBank/DDBJ databases">
        <authorList>
            <person name="McGinnis J.M."/>
            <person name="Wolfgang W.J."/>
        </authorList>
    </citation>
    <scope>NUCLEOTIDE SEQUENCE [LARGE SCALE GENOMIC DNA]</scope>
    <source>
        <strain evidence="2 3">5503</strain>
    </source>
</reference>
<dbReference type="PANTHER" id="PTHR46797">
    <property type="entry name" value="HTH-TYPE TRANSCRIPTIONAL REGULATOR"/>
    <property type="match status" value="1"/>
</dbReference>
<dbReference type="GO" id="GO:0005829">
    <property type="term" value="C:cytosol"/>
    <property type="evidence" value="ECO:0007669"/>
    <property type="project" value="TreeGrafter"/>
</dbReference>
<accession>A0A099GHS6</accession>
<dbReference type="GO" id="GO:0003677">
    <property type="term" value="F:DNA binding"/>
    <property type="evidence" value="ECO:0007669"/>
    <property type="project" value="UniProtKB-KW"/>
</dbReference>
<protein>
    <submittedName>
        <fullName evidence="2">DNA-binding protein</fullName>
    </submittedName>
</protein>
<dbReference type="AlphaFoldDB" id="A0A099GHS6"/>
<organism evidence="2 3">
    <name type="scientific">Paracoccus sanguinis</name>
    <dbReference type="NCBI Taxonomy" id="1545044"/>
    <lineage>
        <taxon>Bacteria</taxon>
        <taxon>Pseudomonadati</taxon>
        <taxon>Pseudomonadota</taxon>
        <taxon>Alphaproteobacteria</taxon>
        <taxon>Rhodobacterales</taxon>
        <taxon>Paracoccaceae</taxon>
        <taxon>Paracoccus</taxon>
    </lineage>
</organism>
<dbReference type="InterPro" id="IPR050807">
    <property type="entry name" value="TransReg_Diox_bact_type"/>
</dbReference>
<evidence type="ECO:0000313" key="2">
    <source>
        <dbReference type="EMBL" id="KGJ22251.1"/>
    </source>
</evidence>
<keyword evidence="1 2" id="KW-0238">DNA-binding</keyword>
<dbReference type="Pfam" id="PF13560">
    <property type="entry name" value="HTH_31"/>
    <property type="match status" value="1"/>
</dbReference>
<gene>
    <name evidence="2" type="ORF">IX56_09090</name>
</gene>
<evidence type="ECO:0000256" key="1">
    <source>
        <dbReference type="ARBA" id="ARBA00023125"/>
    </source>
</evidence>
<dbReference type="SUPFAM" id="SSF47413">
    <property type="entry name" value="lambda repressor-like DNA-binding domains"/>
    <property type="match status" value="1"/>
</dbReference>